<sequence length="190" mass="20886">ETAAPRAARGPAPARLQLRRRRRRREQRGRVPVRAGHAEREGHPAGGPGHRTGVRRDAARRWRLRLRRPRRRRRRPQLLGVVVRPVPGGDAGVPGGLRRRPRRRGAVPRPERQGARRAVRPQLRRPVRHPVPVAARPPGRGGAGVPGLPGQRDPVHHRAGPRVARGRGLHRRGLAGEPAPRARPGAGGGL</sequence>
<name>A0A6J4IQA8_9ACTN</name>
<proteinExistence type="predicted"/>
<organism evidence="2">
    <name type="scientific">uncultured Blastococcus sp</name>
    <dbReference type="NCBI Taxonomy" id="217144"/>
    <lineage>
        <taxon>Bacteria</taxon>
        <taxon>Bacillati</taxon>
        <taxon>Actinomycetota</taxon>
        <taxon>Actinomycetes</taxon>
        <taxon>Geodermatophilales</taxon>
        <taxon>Geodermatophilaceae</taxon>
        <taxon>Blastococcus</taxon>
        <taxon>environmental samples</taxon>
    </lineage>
</organism>
<gene>
    <name evidence="2" type="ORF">AVDCRST_MAG52-2374</name>
</gene>
<feature type="compositionally biased region" description="Basic residues" evidence="1">
    <location>
        <begin position="155"/>
        <end position="173"/>
    </location>
</feature>
<reference evidence="2" key="1">
    <citation type="submission" date="2020-02" db="EMBL/GenBank/DDBJ databases">
        <authorList>
            <person name="Meier V. D."/>
        </authorList>
    </citation>
    <scope>NUCLEOTIDE SEQUENCE</scope>
    <source>
        <strain evidence="2">AVDCRST_MAG52</strain>
    </source>
</reference>
<protein>
    <submittedName>
        <fullName evidence="2">Thiol:disulfide oxidoreductase related to ResA</fullName>
    </submittedName>
</protein>
<feature type="compositionally biased region" description="Basic residues" evidence="1">
    <location>
        <begin position="17"/>
        <end position="27"/>
    </location>
</feature>
<feature type="non-terminal residue" evidence="2">
    <location>
        <position position="1"/>
    </location>
</feature>
<evidence type="ECO:0000313" key="2">
    <source>
        <dbReference type="EMBL" id="CAA9257132.1"/>
    </source>
</evidence>
<feature type="compositionally biased region" description="Basic residues" evidence="1">
    <location>
        <begin position="97"/>
        <end position="106"/>
    </location>
</feature>
<feature type="compositionally biased region" description="Low complexity" evidence="1">
    <location>
        <begin position="1"/>
        <end position="16"/>
    </location>
</feature>
<feature type="region of interest" description="Disordered" evidence="1">
    <location>
        <begin position="1"/>
        <end position="190"/>
    </location>
</feature>
<feature type="non-terminal residue" evidence="2">
    <location>
        <position position="190"/>
    </location>
</feature>
<feature type="compositionally biased region" description="Basic residues" evidence="1">
    <location>
        <begin position="115"/>
        <end position="128"/>
    </location>
</feature>
<evidence type="ECO:0000256" key="1">
    <source>
        <dbReference type="SAM" id="MobiDB-lite"/>
    </source>
</evidence>
<dbReference type="AlphaFoldDB" id="A0A6J4IQA8"/>
<feature type="compositionally biased region" description="Basic residues" evidence="1">
    <location>
        <begin position="61"/>
        <end position="76"/>
    </location>
</feature>
<accession>A0A6J4IQA8</accession>
<dbReference type="EMBL" id="CADCTN010000174">
    <property type="protein sequence ID" value="CAA9257132.1"/>
    <property type="molecule type" value="Genomic_DNA"/>
</dbReference>
<feature type="compositionally biased region" description="Low complexity" evidence="1">
    <location>
        <begin position="77"/>
        <end position="88"/>
    </location>
</feature>
<feature type="compositionally biased region" description="Low complexity" evidence="1">
    <location>
        <begin position="175"/>
        <end position="184"/>
    </location>
</feature>